<dbReference type="InterPro" id="IPR008271">
    <property type="entry name" value="Ser/Thr_kinase_AS"/>
</dbReference>
<dbReference type="Pfam" id="PF00069">
    <property type="entry name" value="Pkinase"/>
    <property type="match status" value="1"/>
</dbReference>
<dbReference type="STRING" id="446468.Ndas_3437"/>
<evidence type="ECO:0000256" key="3">
    <source>
        <dbReference type="ARBA" id="ARBA00022777"/>
    </source>
</evidence>
<dbReference type="EMBL" id="CP002040">
    <property type="protein sequence ID" value="ADH68842.1"/>
    <property type="molecule type" value="Genomic_DNA"/>
</dbReference>
<feature type="domain" description="Protein kinase" evidence="8">
    <location>
        <begin position="23"/>
        <end position="281"/>
    </location>
</feature>
<dbReference type="Gene3D" id="1.10.510.10">
    <property type="entry name" value="Transferase(Phosphotransferase) domain 1"/>
    <property type="match status" value="1"/>
</dbReference>
<dbReference type="PROSITE" id="PS50011">
    <property type="entry name" value="PROTEIN_KINASE_DOM"/>
    <property type="match status" value="1"/>
</dbReference>
<dbReference type="RefSeq" id="WP_013154449.1">
    <property type="nucleotide sequence ID" value="NC_014210.1"/>
</dbReference>
<accession>D7B3S5</accession>
<evidence type="ECO:0000256" key="5">
    <source>
        <dbReference type="PROSITE-ProRule" id="PRU10141"/>
    </source>
</evidence>
<sequence>MTSNGHQSGKPLRAGDPRELDGYRIVSRLGRGGMGTVYLARDASDRPVAVKLIHPDLADDESFRLRFAREVESARRVARFSTAGVIDARLEGDPLFIVSEYVPGPNLDEAVRADGSMTGGTLEGLAMGVAAALTAIHGSGVVHRDLKPANVLLSPVGPKVIDFGIARALDEAADAVTRSSQLMGTPSYMAPELILGERATAAADIFAWGCLVAFAGTGTAPFDAATVPAVLHNISSAPPRLDGLDPDLYDLVNAALDKNPANRPTSKQLLARLTGQEDPQEAEVERTISTSWAPPSSSPVPGQPPQDTGVRESGPAAHQTPSGPQQVDARHPDSGPQQGAALPDGGQPLHTQAARHNPYVPPTHVQHPVQPPHVVQQPGVEQHHGNPGPQPPGPQPGTGHGGYPPQGQPPVHGQQVPGHYANSGGQAPWTHQAHGGYASSPQGRPAFNAYSGPGGPGNPGGPGGPDPAGRPAGPSGGSPRRRRRLVVIGAAAGAVVLVAAVGATVLLNGGPEIPENTVSVYNTDFTTDPGWVSRTYEHEESDGYWAERRGALLQLDPEDSPSRGEVVSLDREEVLPDDVLVSTTAYVVQGPEQATFGVRCWDNDGEEYRSQYEGLLRYDGQRAEIRRMHEAEGDITLGETTDVAGYTPQPLFDESVREEYGYEERDPLGFDHENIPTNTVTLSCSLQEDGDGNEVMELSLWVNGEHAVTAVDEEPLPDDAEAVEDRRRVGIVTRSGPGNDFLGVLYTAFSVHEILEEDQSASPPWPVPAPS</sequence>
<proteinExistence type="predicted"/>
<reference evidence="9 10" key="1">
    <citation type="journal article" date="2010" name="Stand. Genomic Sci.">
        <title>Complete genome sequence of Nocardiopsis dassonvillei type strain (IMRU 509).</title>
        <authorList>
            <person name="Sun H."/>
            <person name="Lapidus A."/>
            <person name="Nolan M."/>
            <person name="Lucas S."/>
            <person name="Del Rio T.G."/>
            <person name="Tice H."/>
            <person name="Cheng J.F."/>
            <person name="Tapia R."/>
            <person name="Han C."/>
            <person name="Goodwin L."/>
            <person name="Pitluck S."/>
            <person name="Pagani I."/>
            <person name="Ivanova N."/>
            <person name="Mavromatis K."/>
            <person name="Mikhailova N."/>
            <person name="Pati A."/>
            <person name="Chen A."/>
            <person name="Palaniappan K."/>
            <person name="Land M."/>
            <person name="Hauser L."/>
            <person name="Chang Y.J."/>
            <person name="Jeffries C.D."/>
            <person name="Djao O.D."/>
            <person name="Rohde M."/>
            <person name="Sikorski J."/>
            <person name="Goker M."/>
            <person name="Woyke T."/>
            <person name="Bristow J."/>
            <person name="Eisen J.A."/>
            <person name="Markowitz V."/>
            <person name="Hugenholtz P."/>
            <person name="Kyrpides N.C."/>
            <person name="Klenk H.P."/>
        </authorList>
    </citation>
    <scope>NUCLEOTIDE SEQUENCE [LARGE SCALE GENOMIC DNA]</scope>
    <source>
        <strain evidence="10">ATCC 23218 / DSM 43111 / CIP 107115 / JCM 7437 / KCTC 9190 / NBRC 14626 / NCTC 10488 / NRRL B-5397 / IMRU 509</strain>
    </source>
</reference>
<evidence type="ECO:0000256" key="1">
    <source>
        <dbReference type="ARBA" id="ARBA00022679"/>
    </source>
</evidence>
<dbReference type="HOGENOM" id="CLU_020526_0_0_11"/>
<keyword evidence="3 9" id="KW-0418">Kinase</keyword>
<dbReference type="KEGG" id="nda:Ndas_3437"/>
<gene>
    <name evidence="9" type="ordered locus">Ndas_3437</name>
</gene>
<keyword evidence="9" id="KW-0723">Serine/threonine-protein kinase</keyword>
<organism evidence="9 10">
    <name type="scientific">Nocardiopsis dassonvillei (strain ATCC 23218 / DSM 43111 / CIP 107115 / JCM 7437 / KCTC 9190 / NBRC 14626 / NCTC 10488 / NRRL B-5397 / IMRU 509)</name>
    <name type="common">Actinomadura dassonvillei</name>
    <dbReference type="NCBI Taxonomy" id="446468"/>
    <lineage>
        <taxon>Bacteria</taxon>
        <taxon>Bacillati</taxon>
        <taxon>Actinomycetota</taxon>
        <taxon>Actinomycetes</taxon>
        <taxon>Streptosporangiales</taxon>
        <taxon>Nocardiopsidaceae</taxon>
        <taxon>Nocardiopsis</taxon>
    </lineage>
</organism>
<keyword evidence="1" id="KW-0808">Transferase</keyword>
<protein>
    <submittedName>
        <fullName evidence="9">Serine/threonine protein kinase</fullName>
    </submittedName>
</protein>
<dbReference type="PANTHER" id="PTHR43289:SF34">
    <property type="entry name" value="SERINE_THREONINE-PROTEIN KINASE YBDM-RELATED"/>
    <property type="match status" value="1"/>
</dbReference>
<feature type="compositionally biased region" description="Low complexity" evidence="6">
    <location>
        <begin position="362"/>
        <end position="380"/>
    </location>
</feature>
<evidence type="ECO:0000313" key="10">
    <source>
        <dbReference type="Proteomes" id="UP000002219"/>
    </source>
</evidence>
<dbReference type="eggNOG" id="COG0515">
    <property type="taxonomic scope" value="Bacteria"/>
</dbReference>
<feature type="binding site" evidence="5">
    <location>
        <position position="51"/>
    </location>
    <ligand>
        <name>ATP</name>
        <dbReference type="ChEBI" id="CHEBI:30616"/>
    </ligand>
</feature>
<feature type="compositionally biased region" description="Low complexity" evidence="6">
    <location>
        <begin position="405"/>
        <end position="419"/>
    </location>
</feature>
<keyword evidence="4 5" id="KW-0067">ATP-binding</keyword>
<dbReference type="InterPro" id="IPR011009">
    <property type="entry name" value="Kinase-like_dom_sf"/>
</dbReference>
<dbReference type="PANTHER" id="PTHR43289">
    <property type="entry name" value="MITOGEN-ACTIVATED PROTEIN KINASE KINASE KINASE 20-RELATED"/>
    <property type="match status" value="1"/>
</dbReference>
<feature type="transmembrane region" description="Helical" evidence="7">
    <location>
        <begin position="485"/>
        <end position="507"/>
    </location>
</feature>
<dbReference type="GO" id="GO:0005524">
    <property type="term" value="F:ATP binding"/>
    <property type="evidence" value="ECO:0007669"/>
    <property type="project" value="UniProtKB-UniRule"/>
</dbReference>
<feature type="compositionally biased region" description="Gly residues" evidence="6">
    <location>
        <begin position="452"/>
        <end position="463"/>
    </location>
</feature>
<dbReference type="GO" id="GO:0004674">
    <property type="term" value="F:protein serine/threonine kinase activity"/>
    <property type="evidence" value="ECO:0007669"/>
    <property type="project" value="UniProtKB-KW"/>
</dbReference>
<keyword evidence="7" id="KW-0812">Transmembrane</keyword>
<evidence type="ECO:0000256" key="7">
    <source>
        <dbReference type="SAM" id="Phobius"/>
    </source>
</evidence>
<dbReference type="Proteomes" id="UP000002219">
    <property type="component" value="Chromosome 1"/>
</dbReference>
<evidence type="ECO:0000259" key="8">
    <source>
        <dbReference type="PROSITE" id="PS50011"/>
    </source>
</evidence>
<feature type="region of interest" description="Disordered" evidence="6">
    <location>
        <begin position="273"/>
        <end position="480"/>
    </location>
</feature>
<keyword evidence="7" id="KW-0472">Membrane</keyword>
<dbReference type="PROSITE" id="PS00107">
    <property type="entry name" value="PROTEIN_KINASE_ATP"/>
    <property type="match status" value="1"/>
</dbReference>
<evidence type="ECO:0000256" key="2">
    <source>
        <dbReference type="ARBA" id="ARBA00022741"/>
    </source>
</evidence>
<keyword evidence="2 5" id="KW-0547">Nucleotide-binding</keyword>
<keyword evidence="7" id="KW-1133">Transmembrane helix</keyword>
<dbReference type="Gene3D" id="3.30.200.20">
    <property type="entry name" value="Phosphorylase Kinase, domain 1"/>
    <property type="match status" value="1"/>
</dbReference>
<dbReference type="CDD" id="cd14014">
    <property type="entry name" value="STKc_PknB_like"/>
    <property type="match status" value="1"/>
</dbReference>
<dbReference type="InterPro" id="IPR017441">
    <property type="entry name" value="Protein_kinase_ATP_BS"/>
</dbReference>
<evidence type="ECO:0000313" key="9">
    <source>
        <dbReference type="EMBL" id="ADH68842.1"/>
    </source>
</evidence>
<dbReference type="GeneID" id="91485995"/>
<dbReference type="SUPFAM" id="SSF56112">
    <property type="entry name" value="Protein kinase-like (PK-like)"/>
    <property type="match status" value="1"/>
</dbReference>
<name>D7B3S5_NOCDD</name>
<evidence type="ECO:0000256" key="6">
    <source>
        <dbReference type="SAM" id="MobiDB-lite"/>
    </source>
</evidence>
<dbReference type="AlphaFoldDB" id="D7B3S5"/>
<keyword evidence="10" id="KW-1185">Reference proteome</keyword>
<dbReference type="OrthoDB" id="3915799at2"/>
<evidence type="ECO:0000256" key="4">
    <source>
        <dbReference type="ARBA" id="ARBA00022840"/>
    </source>
</evidence>
<dbReference type="PROSITE" id="PS00108">
    <property type="entry name" value="PROTEIN_KINASE_ST"/>
    <property type="match status" value="1"/>
</dbReference>
<dbReference type="InterPro" id="IPR000719">
    <property type="entry name" value="Prot_kinase_dom"/>
</dbReference>
<dbReference type="SMART" id="SM00220">
    <property type="entry name" value="S_TKc"/>
    <property type="match status" value="1"/>
</dbReference>